<gene>
    <name evidence="1" type="primary">truB</name>
    <name evidence="1" type="ORF">E5329_09400</name>
</gene>
<name>A0AC61RXC9_9FIRM</name>
<organism evidence="1 2">
    <name type="scientific">Petralouisia muris</name>
    <dbReference type="NCBI Taxonomy" id="3032872"/>
    <lineage>
        <taxon>Bacteria</taxon>
        <taxon>Bacillati</taxon>
        <taxon>Bacillota</taxon>
        <taxon>Clostridia</taxon>
        <taxon>Lachnospirales</taxon>
        <taxon>Lachnospiraceae</taxon>
        <taxon>Petralouisia</taxon>
    </lineage>
</organism>
<accession>A0AC61RXC9</accession>
<comment type="caution">
    <text evidence="1">The sequence shown here is derived from an EMBL/GenBank/DDBJ whole genome shotgun (WGS) entry which is preliminary data.</text>
</comment>
<evidence type="ECO:0000313" key="1">
    <source>
        <dbReference type="EMBL" id="TGY96581.1"/>
    </source>
</evidence>
<reference evidence="1" key="1">
    <citation type="submission" date="2019-04" db="EMBL/GenBank/DDBJ databases">
        <title>Microbes associate with the intestines of laboratory mice.</title>
        <authorList>
            <person name="Navarre W."/>
            <person name="Wong E."/>
            <person name="Huang K."/>
            <person name="Tropini C."/>
            <person name="Ng K."/>
            <person name="Yu B."/>
        </authorList>
    </citation>
    <scope>NUCLEOTIDE SEQUENCE</scope>
    <source>
        <strain evidence="1">NM01_1-7b</strain>
    </source>
</reference>
<keyword evidence="1" id="KW-0413">Isomerase</keyword>
<sequence length="331" mass="37020">MINGIINVYKEKGYTSHDVVAKLRGILKQKKIGHTGTLDPEAEGVLPVCLGKATRVCDMLTEKDKVYEAVLLLGKITDTQDVTGTVLRECQASCSGEEAAEAIASFEGEYEQIPPMYSALKVNGKKLCDLARAGIEVERKPRTVTIFSIRILELSLPRVRMEVHCSKGTYIRTLCHDIGETLGCGGCMESLIRTRAAGFELKDARKLEEIEALVHSIRADNFGRELVPEEIEGQVHSGKSGGSQRELTAEDLPGLVKNTDFVFRQYPGVSVKTEFHKLLSNGNPLKLDWMTAWKQEYRETLLRVYDEHGVFHGIYQWDGARKDLRPVKILR</sequence>
<evidence type="ECO:0000313" key="2">
    <source>
        <dbReference type="Proteomes" id="UP000304953"/>
    </source>
</evidence>
<dbReference type="Proteomes" id="UP000304953">
    <property type="component" value="Unassembled WGS sequence"/>
</dbReference>
<proteinExistence type="predicted"/>
<dbReference type="EC" id="5.4.99.25" evidence="1"/>
<keyword evidence="2" id="KW-1185">Reference proteome</keyword>
<protein>
    <submittedName>
        <fullName evidence="1">tRNA pseudouridine(55) synthase TruB</fullName>
        <ecNumber evidence="1">5.4.99.25</ecNumber>
    </submittedName>
</protein>
<dbReference type="EMBL" id="SRYA01000015">
    <property type="protein sequence ID" value="TGY96581.1"/>
    <property type="molecule type" value="Genomic_DNA"/>
</dbReference>